<dbReference type="InterPro" id="IPR050240">
    <property type="entry name" value="DNA_pol_type-B"/>
</dbReference>
<evidence type="ECO:0000256" key="4">
    <source>
        <dbReference type="ARBA" id="ARBA00022932"/>
    </source>
</evidence>
<evidence type="ECO:0000259" key="9">
    <source>
        <dbReference type="Pfam" id="PF03104"/>
    </source>
</evidence>
<name>A0ABU6JT39_9GAMM</name>
<dbReference type="CDD" id="cd05784">
    <property type="entry name" value="DNA_polB_II_exo"/>
    <property type="match status" value="1"/>
</dbReference>
<evidence type="ECO:0000256" key="1">
    <source>
        <dbReference type="ARBA" id="ARBA00005755"/>
    </source>
</evidence>
<comment type="caution">
    <text evidence="11">The sequence shown here is derived from an EMBL/GenBank/DDBJ whole genome shotgun (WGS) entry which is preliminary data.</text>
</comment>
<dbReference type="Gene3D" id="1.10.132.60">
    <property type="entry name" value="DNA polymerase family B, C-terminal domain"/>
    <property type="match status" value="1"/>
</dbReference>
<keyword evidence="5 7" id="KW-0238">DNA-binding</keyword>
<dbReference type="SMART" id="SM00486">
    <property type="entry name" value="POLBc"/>
    <property type="match status" value="1"/>
</dbReference>
<dbReference type="Pfam" id="PF21474">
    <property type="entry name" value="DNApolII_N"/>
    <property type="match status" value="1"/>
</dbReference>
<dbReference type="SUPFAM" id="SSF53098">
    <property type="entry name" value="Ribonuclease H-like"/>
    <property type="match status" value="1"/>
</dbReference>
<dbReference type="PRINTS" id="PR00106">
    <property type="entry name" value="DNAPOLB"/>
</dbReference>
<proteinExistence type="inferred from homology"/>
<dbReference type="Pfam" id="PF22587">
    <property type="entry name" value="DNApolII_insertion"/>
    <property type="match status" value="1"/>
</dbReference>
<accession>A0ABU6JT39</accession>
<dbReference type="Pfam" id="PF00136">
    <property type="entry name" value="DNA_pol_B"/>
    <property type="match status" value="1"/>
</dbReference>
<dbReference type="InterPro" id="IPR012337">
    <property type="entry name" value="RNaseH-like_sf"/>
</dbReference>
<evidence type="ECO:0000256" key="6">
    <source>
        <dbReference type="ARBA" id="ARBA00049244"/>
    </source>
</evidence>
<evidence type="ECO:0000256" key="7">
    <source>
        <dbReference type="RuleBase" id="RU000442"/>
    </source>
</evidence>
<evidence type="ECO:0000259" key="8">
    <source>
        <dbReference type="Pfam" id="PF00136"/>
    </source>
</evidence>
<dbReference type="InterPro" id="IPR006133">
    <property type="entry name" value="DNA-dir_DNA_pol_B_exonuc"/>
</dbReference>
<dbReference type="PROSITE" id="PS00116">
    <property type="entry name" value="DNA_POLYMERASE_B"/>
    <property type="match status" value="1"/>
</dbReference>
<dbReference type="Pfam" id="PF03104">
    <property type="entry name" value="DNA_pol_B_exo1"/>
    <property type="match status" value="1"/>
</dbReference>
<dbReference type="GO" id="GO:0003887">
    <property type="term" value="F:DNA-directed DNA polymerase activity"/>
    <property type="evidence" value="ECO:0007669"/>
    <property type="project" value="UniProtKB-EC"/>
</dbReference>
<keyword evidence="7" id="KW-0235">DNA replication</keyword>
<dbReference type="InterPro" id="IPR006172">
    <property type="entry name" value="DNA-dir_DNA_pol_B"/>
</dbReference>
<dbReference type="InterPro" id="IPR036397">
    <property type="entry name" value="RNaseH_sf"/>
</dbReference>
<evidence type="ECO:0000256" key="3">
    <source>
        <dbReference type="ARBA" id="ARBA00022695"/>
    </source>
</evidence>
<dbReference type="SUPFAM" id="SSF56672">
    <property type="entry name" value="DNA/RNA polymerases"/>
    <property type="match status" value="1"/>
</dbReference>
<feature type="domain" description="DNA-directed DNA polymerase family B multifunctional" evidence="8">
    <location>
        <begin position="382"/>
        <end position="759"/>
    </location>
</feature>
<evidence type="ECO:0000313" key="12">
    <source>
        <dbReference type="Proteomes" id="UP001309705"/>
    </source>
</evidence>
<dbReference type="Proteomes" id="UP001309705">
    <property type="component" value="Unassembled WGS sequence"/>
</dbReference>
<dbReference type="Gene3D" id="3.30.70.2250">
    <property type="match status" value="1"/>
</dbReference>
<dbReference type="InterPro" id="IPR006134">
    <property type="entry name" value="DNA-dir_DNA_pol_B_multi_dom"/>
</dbReference>
<dbReference type="InterPro" id="IPR017964">
    <property type="entry name" value="DNA-dir_DNA_pol_B_CS"/>
</dbReference>
<comment type="similarity">
    <text evidence="1 7">Belongs to the DNA polymerase type-B family.</text>
</comment>
<organism evidence="11 12">
    <name type="scientific">Brenneria populi</name>
    <dbReference type="NCBI Taxonomy" id="1505588"/>
    <lineage>
        <taxon>Bacteria</taxon>
        <taxon>Pseudomonadati</taxon>
        <taxon>Pseudomonadota</taxon>
        <taxon>Gammaproteobacteria</taxon>
        <taxon>Enterobacterales</taxon>
        <taxon>Pectobacteriaceae</taxon>
        <taxon>Brenneria</taxon>
    </lineage>
</organism>
<dbReference type="RefSeq" id="WP_327618828.1">
    <property type="nucleotide sequence ID" value="NZ_JAYWTM010000015.1"/>
</dbReference>
<evidence type="ECO:0000256" key="5">
    <source>
        <dbReference type="ARBA" id="ARBA00023125"/>
    </source>
</evidence>
<dbReference type="Gene3D" id="2.40.50.590">
    <property type="match status" value="1"/>
</dbReference>
<feature type="domain" description="DNA-directed DNA polymerase family B exonuclease" evidence="9">
    <location>
        <begin position="207"/>
        <end position="283"/>
    </location>
</feature>
<dbReference type="PANTHER" id="PTHR10322:SF23">
    <property type="entry name" value="DNA POLYMERASE DELTA CATALYTIC SUBUNIT"/>
    <property type="match status" value="1"/>
</dbReference>
<keyword evidence="12" id="KW-1185">Reference proteome</keyword>
<dbReference type="NCBIfam" id="NF004420">
    <property type="entry name" value="PRK05762.1-1"/>
    <property type="match status" value="1"/>
</dbReference>
<sequence>MTQIRQGFILTRHWRDTPTGTQVEFWLATDDGPLRARLPLQQAVAFIPASQQTRAAALLRRERHWRLRPLALQDFHHQPLLGLYCRQYRQLLKLEKVLREGGVQVYEADIRPPERFLMERFITAAVWLSGEPDASGLLTQARMKPNPDYRPSLRLVSLDIETNRHGELYCIGLEGCGQRQVYMLGPANGPAAAADDFALDYVASRPQLLEKLNDWLQRHDPDAIIGWNLVQFDLQVLQKHAERYRIPLRLGRDGAELEWREHGFRPGHFFANAAGRLIIDGIEALKSATWNFASFSLEFVAQSLLGEGKAIDTPYQRMDEIDRRFAEDKPALARYNLQDCRLVTRIFDKTGLMRFLLERSSVTGLEADRSGGSVAAFTHLYLPRMHRIGYVAPNLGEIAPEASPGGFVMDSRPGLYDSVLVLDYKSLYPSIVRTFLIDPVGLAVGMQQPDERHAVAGFRGAWFSRDRHCLPAIVEQIWRQRESAKLTDNKPLSQALKIIMNAFYGVLGSSGCRFFDPRLASSITLRGHEIMLKTRELIEAQGYQVIYGDTDSTFVWLKRPHTEAEASRIGNQLIQQVNQWWQSHLRQTHGLTSALELEFETHFRRFLMPTIRGAEQGSKKRYAGLVATEQGEKMVFKGLETVRTDWTPLAQRFQQQLYLLIFQQRAYQEWLRDYVRKTLNGEFDDLLIYRKRLRRRLEDYQRNVPPHARAAKIADDYNRRQGRPLQYQNGGWISYVITTNGPEPLETSHAPLDYQHYVERQLRPVADAILPFLHDDFTTLVTGQMGLF</sequence>
<dbReference type="NCBIfam" id="NF004422">
    <property type="entry name" value="PRK05762.1-4"/>
    <property type="match status" value="1"/>
</dbReference>
<dbReference type="InterPro" id="IPR043502">
    <property type="entry name" value="DNA/RNA_pol_sf"/>
</dbReference>
<keyword evidence="2 7" id="KW-0808">Transferase</keyword>
<dbReference type="PANTHER" id="PTHR10322">
    <property type="entry name" value="DNA POLYMERASE CATALYTIC SUBUNIT"/>
    <property type="match status" value="1"/>
</dbReference>
<gene>
    <name evidence="11" type="ORF">VSX58_15220</name>
</gene>
<comment type="catalytic activity">
    <reaction evidence="6 7">
        <text>DNA(n) + a 2'-deoxyribonucleoside 5'-triphosphate = DNA(n+1) + diphosphate</text>
        <dbReference type="Rhea" id="RHEA:22508"/>
        <dbReference type="Rhea" id="RHEA-COMP:17339"/>
        <dbReference type="Rhea" id="RHEA-COMP:17340"/>
        <dbReference type="ChEBI" id="CHEBI:33019"/>
        <dbReference type="ChEBI" id="CHEBI:61560"/>
        <dbReference type="ChEBI" id="CHEBI:173112"/>
        <dbReference type="EC" id="2.7.7.7"/>
    </reaction>
</comment>
<dbReference type="Gene3D" id="3.90.1600.10">
    <property type="entry name" value="Palm domain of DNA polymerase"/>
    <property type="match status" value="2"/>
</dbReference>
<keyword evidence="4 7" id="KW-0239">DNA-directed DNA polymerase</keyword>
<dbReference type="InterPro" id="IPR055208">
    <property type="entry name" value="PolB_insertion"/>
</dbReference>
<protein>
    <recommendedName>
        <fullName evidence="7">DNA polymerase</fullName>
        <ecNumber evidence="7">2.7.7.7</ecNumber>
    </recommendedName>
</protein>
<keyword evidence="3 7" id="KW-0548">Nucleotidyltransferase</keyword>
<evidence type="ECO:0000259" key="10">
    <source>
        <dbReference type="Pfam" id="PF22587"/>
    </source>
</evidence>
<dbReference type="EC" id="2.7.7.7" evidence="7"/>
<evidence type="ECO:0000256" key="2">
    <source>
        <dbReference type="ARBA" id="ARBA00022679"/>
    </source>
</evidence>
<reference evidence="11 12" key="1">
    <citation type="journal article" date="2017" name="Int. J. Syst. Evol. Microbiol.">
        <title>Brenneria populi subsp. brevivirga subsp. nov. isolated from symptomatic bark of Populus x euramericana canker, and description of Brenneria populi subsp. populi subsp. nov.</title>
        <authorList>
            <person name="Zheng M.H."/>
            <person name="Piao C.G."/>
            <person name="Xue H."/>
            <person name="Guo M.W."/>
            <person name="Li Y."/>
        </authorList>
    </citation>
    <scope>NUCLEOTIDE SEQUENCE [LARGE SCALE GENOMIC DNA]</scope>
    <source>
        <strain evidence="11 12">D9-5</strain>
    </source>
</reference>
<evidence type="ECO:0000313" key="11">
    <source>
        <dbReference type="EMBL" id="MEC5343944.1"/>
    </source>
</evidence>
<dbReference type="InterPro" id="IPR042087">
    <property type="entry name" value="DNA_pol_B_thumb"/>
</dbReference>
<feature type="domain" description="DNA polymerase II insertion" evidence="10">
    <location>
        <begin position="43"/>
        <end position="103"/>
    </location>
</feature>
<dbReference type="NCBIfam" id="NF004421">
    <property type="entry name" value="PRK05762.1-2"/>
    <property type="match status" value="1"/>
</dbReference>
<dbReference type="EMBL" id="JAYWTM010000015">
    <property type="protein sequence ID" value="MEC5343944.1"/>
    <property type="molecule type" value="Genomic_DNA"/>
</dbReference>
<dbReference type="InterPro" id="IPR023211">
    <property type="entry name" value="DNA_pol_palm_dom_sf"/>
</dbReference>
<dbReference type="CDD" id="cd05537">
    <property type="entry name" value="POLBc_Pol_II"/>
    <property type="match status" value="1"/>
</dbReference>
<dbReference type="Gene3D" id="3.30.420.10">
    <property type="entry name" value="Ribonuclease H-like superfamily/Ribonuclease H"/>
    <property type="match status" value="1"/>
</dbReference>